<name>A0A7S8EBF4_9CHLR</name>
<gene>
    <name evidence="2" type="ORF">G4Y79_04660</name>
</gene>
<feature type="chain" id="PRO_5033014761" description="PsbP C-terminal domain-containing protein" evidence="1">
    <location>
        <begin position="22"/>
        <end position="195"/>
    </location>
</feature>
<dbReference type="AlphaFoldDB" id="A0A7S8EBF4"/>
<dbReference type="Proteomes" id="UP000594468">
    <property type="component" value="Chromosome"/>
</dbReference>
<evidence type="ECO:0000313" key="3">
    <source>
        <dbReference type="Proteomes" id="UP000594468"/>
    </source>
</evidence>
<evidence type="ECO:0000256" key="1">
    <source>
        <dbReference type="SAM" id="SignalP"/>
    </source>
</evidence>
<evidence type="ECO:0000313" key="2">
    <source>
        <dbReference type="EMBL" id="QPC83678.1"/>
    </source>
</evidence>
<dbReference type="EMBL" id="CP062983">
    <property type="protein sequence ID" value="QPC83678.1"/>
    <property type="molecule type" value="Genomic_DNA"/>
</dbReference>
<keyword evidence="1" id="KW-0732">Signal</keyword>
<dbReference type="KEGG" id="pmet:G4Y79_04660"/>
<accession>A0A7S8EBF4</accession>
<reference evidence="2 3" key="1">
    <citation type="submission" date="2020-02" db="EMBL/GenBank/DDBJ databases">
        <authorList>
            <person name="Zheng R.K."/>
            <person name="Sun C.M."/>
        </authorList>
    </citation>
    <scope>NUCLEOTIDE SEQUENCE [LARGE SCALE GENOMIC DNA]</scope>
    <source>
        <strain evidence="3">rifampicinis</strain>
    </source>
</reference>
<organism evidence="2 3">
    <name type="scientific">Phototrophicus methaneseepsis</name>
    <dbReference type="NCBI Taxonomy" id="2710758"/>
    <lineage>
        <taxon>Bacteria</taxon>
        <taxon>Bacillati</taxon>
        <taxon>Chloroflexota</taxon>
        <taxon>Candidatus Thermofontia</taxon>
        <taxon>Phototrophicales</taxon>
        <taxon>Phototrophicaceae</taxon>
        <taxon>Phototrophicus</taxon>
    </lineage>
</organism>
<dbReference type="PROSITE" id="PS51257">
    <property type="entry name" value="PROKAR_LIPOPROTEIN"/>
    <property type="match status" value="1"/>
</dbReference>
<keyword evidence="3" id="KW-1185">Reference proteome</keyword>
<proteinExistence type="predicted"/>
<protein>
    <recommendedName>
        <fullName evidence="4">PsbP C-terminal domain-containing protein</fullName>
    </recommendedName>
</protein>
<sequence>MSQLKRISFLLMAILLPVLLAACSGENTATESETSQTQLSETFSVSEGGIELTFNYPQGWVTQEVEEMILLANSQESLDTISSASLDSLTVPEGGYGMIVVILPSDEMPPEINPTDLLTMMAEGAASEGVMMEAIEEIEIDEQMGAKADVTFLEATGEIYLLKSNEYSVMVYAAASDYADFEDTTQAVVNTIKAQ</sequence>
<evidence type="ECO:0008006" key="4">
    <source>
        <dbReference type="Google" id="ProtNLM"/>
    </source>
</evidence>
<dbReference type="RefSeq" id="WP_195171742.1">
    <property type="nucleotide sequence ID" value="NZ_CP062983.1"/>
</dbReference>
<feature type="signal peptide" evidence="1">
    <location>
        <begin position="1"/>
        <end position="21"/>
    </location>
</feature>